<evidence type="ECO:0000313" key="7">
    <source>
        <dbReference type="Proteomes" id="UP001501570"/>
    </source>
</evidence>
<sequence>MPHRKKRGWPRVLAGSGLALALLLAAPLATGTASAAPAGNAAHTGAPSRADKGPVGWDIYRHLDQLAQIPTGVTTRQFSSFDRTGGNGDFNRCLRTMAGGGCVLAEADGAGEIDNIWSTKNGGDVTSTGNITIVLDGRTVVHAPFQDVVDGKLGAPFVYPLVANADQSSGGVNINVPMPYRTSMLVYTDQDPNYYHVTYRSFADAVGVSTFDPNDKANDVIAMLKAAGTKDPKPAAPGARTASDSFSLKPGQSTTLANLHGPGTISALRLRIPQLVGAPPPDNTSDDGRAFGAGGDSQFTVKIDPNNTGVRLTRRLDAGIGNQSAQVLVDGVAVATWAPLPVAGSCRWVDQSVDLPASATAGKSSITIKNQFVSSDLDFNEFVYWVDSTVGGQPVRTDTVDVGPSHTADQTAHGYSITGQTWEGSNNFCYSPPSSDGTAITASDDVLRNARVRITFDGQRTVDAPLGEFFGSGLDEDPVHALMYGMDTATDGWYSAWWPMPYRDRATVTLYNGSSQRITSGNSQVTSAPSASSALGLGPAGDEGYFHTTSNAGPTTPGADHIFVSAAGHGKFVGVTDTMQGLPGQGRGYLEGDERVYTDGNASPQIHGTGTEDFYEGGWYFNRDVFTNPFNGEPAHETGNDGCPADADCTGTYRQMIADAVPFSTQLTFGIEHGGVDDVQANYSSTAYWYGQNTDTQMLSDTVNVGNQASEKAHKYTSTQLGAVTSLTGTYEGDNGTPAPVTDDLRPATAPVNFRLSVAGDNQGVTLRRRSDQANAGQSVTVSVNGRPAGTWLQPLGNPTHRWLDDTFAIPASLTRGKNSITVTLTPVTGAPAWTAARYQALSAVPAFTDHQAPATVGGLSATGGQDNSVRLSWTEPADNVGVDHYEVYASRSAGFTDGPATLVATTTTTGFTHAALALSETWHYRVVAVDAAGNHSSASATVSATTGDTVRVEGESMVPALSSTAPVVTQGTCCGVTWSGGAQLWFKGTRAGDTATMRFTVPTTGRYDLTSVLTKAPDYGIVTAAIDGTGAGSAFDGYATGVVVAAPVDEGQLDLAAGAHTLTLTLTGKNAAATNYLVGLDYLDLRMVG</sequence>
<dbReference type="PROSITE" id="PS50853">
    <property type="entry name" value="FN3"/>
    <property type="match status" value="1"/>
</dbReference>
<evidence type="ECO:0000256" key="1">
    <source>
        <dbReference type="ARBA" id="ARBA00023295"/>
    </source>
</evidence>
<dbReference type="InterPro" id="IPR021345">
    <property type="entry name" value="DUF2961"/>
</dbReference>
<evidence type="ECO:0000313" key="6">
    <source>
        <dbReference type="EMBL" id="GAA5192693.1"/>
    </source>
</evidence>
<dbReference type="RefSeq" id="WP_345633990.1">
    <property type="nucleotide sequence ID" value="NZ_BAABJQ010000017.1"/>
</dbReference>
<dbReference type="SUPFAM" id="SSF49265">
    <property type="entry name" value="Fibronectin type III"/>
    <property type="match status" value="1"/>
</dbReference>
<name>A0ABP9SAK5_9ACTN</name>
<keyword evidence="2" id="KW-0119">Carbohydrate metabolism</keyword>
<organism evidence="6 7">
    <name type="scientific">Rugosimonospora acidiphila</name>
    <dbReference type="NCBI Taxonomy" id="556531"/>
    <lineage>
        <taxon>Bacteria</taxon>
        <taxon>Bacillati</taxon>
        <taxon>Actinomycetota</taxon>
        <taxon>Actinomycetes</taxon>
        <taxon>Micromonosporales</taxon>
        <taxon>Micromonosporaceae</taxon>
        <taxon>Rugosimonospora</taxon>
    </lineage>
</organism>
<dbReference type="CDD" id="cd00063">
    <property type="entry name" value="FN3"/>
    <property type="match status" value="1"/>
</dbReference>
<reference evidence="7" key="1">
    <citation type="journal article" date="2019" name="Int. J. Syst. Evol. Microbiol.">
        <title>The Global Catalogue of Microorganisms (GCM) 10K type strain sequencing project: providing services to taxonomists for standard genome sequencing and annotation.</title>
        <authorList>
            <consortium name="The Broad Institute Genomics Platform"/>
            <consortium name="The Broad Institute Genome Sequencing Center for Infectious Disease"/>
            <person name="Wu L."/>
            <person name="Ma J."/>
        </authorList>
    </citation>
    <scope>NUCLEOTIDE SEQUENCE [LARGE SCALE GENOMIC DNA]</scope>
    <source>
        <strain evidence="7">JCM 18304</strain>
    </source>
</reference>
<keyword evidence="7" id="KW-1185">Reference proteome</keyword>
<keyword evidence="2" id="KW-0624">Polysaccharide degradation</keyword>
<keyword evidence="1" id="KW-0378">Hydrolase</keyword>
<dbReference type="InterPro" id="IPR013783">
    <property type="entry name" value="Ig-like_fold"/>
</dbReference>
<protein>
    <recommendedName>
        <fullName evidence="5">Fibronectin type-III domain-containing protein</fullName>
    </recommendedName>
</protein>
<comment type="caution">
    <text evidence="6">The sequence shown here is derived from an EMBL/GenBank/DDBJ whole genome shotgun (WGS) entry which is preliminary data.</text>
</comment>
<keyword evidence="1" id="KW-0326">Glycosidase</keyword>
<proteinExistence type="predicted"/>
<dbReference type="InterPro" id="IPR003961">
    <property type="entry name" value="FN3_dom"/>
</dbReference>
<feature type="region of interest" description="Disordered" evidence="3">
    <location>
        <begin position="229"/>
        <end position="252"/>
    </location>
</feature>
<evidence type="ECO:0000256" key="4">
    <source>
        <dbReference type="SAM" id="SignalP"/>
    </source>
</evidence>
<dbReference type="Proteomes" id="UP001501570">
    <property type="component" value="Unassembled WGS sequence"/>
</dbReference>
<dbReference type="SMART" id="SM00060">
    <property type="entry name" value="FN3"/>
    <property type="match status" value="1"/>
</dbReference>
<feature type="chain" id="PRO_5046376188" description="Fibronectin type-III domain-containing protein" evidence="4">
    <location>
        <begin position="36"/>
        <end position="1090"/>
    </location>
</feature>
<dbReference type="EMBL" id="BAABJQ010000017">
    <property type="protein sequence ID" value="GAA5192693.1"/>
    <property type="molecule type" value="Genomic_DNA"/>
</dbReference>
<feature type="compositionally biased region" description="Polar residues" evidence="3">
    <location>
        <begin position="242"/>
        <end position="252"/>
    </location>
</feature>
<dbReference type="Gene3D" id="2.60.40.10">
    <property type="entry name" value="Immunoglobulins"/>
    <property type="match status" value="1"/>
</dbReference>
<keyword evidence="4" id="KW-0732">Signal</keyword>
<gene>
    <name evidence="6" type="ORF">GCM10023322_52860</name>
</gene>
<feature type="domain" description="Fibronectin type-III" evidence="5">
    <location>
        <begin position="853"/>
        <end position="950"/>
    </location>
</feature>
<dbReference type="InterPro" id="IPR036116">
    <property type="entry name" value="FN3_sf"/>
</dbReference>
<feature type="region of interest" description="Disordered" evidence="3">
    <location>
        <begin position="277"/>
        <end position="296"/>
    </location>
</feature>
<dbReference type="Pfam" id="PF11175">
    <property type="entry name" value="DUF2961"/>
    <property type="match status" value="1"/>
</dbReference>
<dbReference type="Gene3D" id="2.60.120.1390">
    <property type="match status" value="3"/>
</dbReference>
<dbReference type="Gene3D" id="2.60.120.260">
    <property type="entry name" value="Galactose-binding domain-like"/>
    <property type="match status" value="1"/>
</dbReference>
<evidence type="ECO:0000259" key="5">
    <source>
        <dbReference type="PROSITE" id="PS50853"/>
    </source>
</evidence>
<dbReference type="Pfam" id="PF00041">
    <property type="entry name" value="fn3"/>
    <property type="match status" value="1"/>
</dbReference>
<evidence type="ECO:0000256" key="3">
    <source>
        <dbReference type="SAM" id="MobiDB-lite"/>
    </source>
</evidence>
<feature type="signal peptide" evidence="4">
    <location>
        <begin position="1"/>
        <end position="35"/>
    </location>
</feature>
<accession>A0ABP9SAK5</accession>
<evidence type="ECO:0000256" key="2">
    <source>
        <dbReference type="ARBA" id="ARBA00023326"/>
    </source>
</evidence>